<dbReference type="AlphaFoldDB" id="A0A1R4HJD1"/>
<dbReference type="Proteomes" id="UP000195442">
    <property type="component" value="Unassembled WGS sequence"/>
</dbReference>
<accession>A0A1R4HJD1</accession>
<reference evidence="2" key="1">
    <citation type="submission" date="2017-02" db="EMBL/GenBank/DDBJ databases">
        <authorList>
            <person name="Daims H."/>
        </authorList>
    </citation>
    <scope>NUCLEOTIDE SEQUENCE [LARGE SCALE GENOMIC DNA]</scope>
</reference>
<sequence>MFTIFMHKMKGAMFFRKKNDYRKIFVSFVLSVDFFLTSTE</sequence>
<dbReference type="EMBL" id="FUKJ01000466">
    <property type="protein sequence ID" value="SJM96323.1"/>
    <property type="molecule type" value="Genomic_DNA"/>
</dbReference>
<gene>
    <name evidence="1" type="ORF">CRENPOLYSF2_980014</name>
</gene>
<organism evidence="1 2">
    <name type="scientific">Crenothrix polyspora</name>
    <dbReference type="NCBI Taxonomy" id="360316"/>
    <lineage>
        <taxon>Bacteria</taxon>
        <taxon>Pseudomonadati</taxon>
        <taxon>Pseudomonadota</taxon>
        <taxon>Gammaproteobacteria</taxon>
        <taxon>Methylococcales</taxon>
        <taxon>Crenotrichaceae</taxon>
        <taxon>Crenothrix</taxon>
    </lineage>
</organism>
<evidence type="ECO:0000313" key="1">
    <source>
        <dbReference type="EMBL" id="SJM96323.1"/>
    </source>
</evidence>
<keyword evidence="2" id="KW-1185">Reference proteome</keyword>
<proteinExistence type="predicted"/>
<protein>
    <submittedName>
        <fullName evidence="1">Uncharacterized protein</fullName>
    </submittedName>
</protein>
<name>A0A1R4HJD1_9GAMM</name>
<evidence type="ECO:0000313" key="2">
    <source>
        <dbReference type="Proteomes" id="UP000195442"/>
    </source>
</evidence>